<protein>
    <submittedName>
        <fullName evidence="2">Uncharacterized protein</fullName>
    </submittedName>
</protein>
<accession>X0VFC8</accession>
<name>X0VFC8_9ZZZZ</name>
<keyword evidence="1" id="KW-0812">Transmembrane</keyword>
<evidence type="ECO:0000313" key="2">
    <source>
        <dbReference type="EMBL" id="GAG16985.1"/>
    </source>
</evidence>
<comment type="caution">
    <text evidence="2">The sequence shown here is derived from an EMBL/GenBank/DDBJ whole genome shotgun (WGS) entry which is preliminary data.</text>
</comment>
<dbReference type="EMBL" id="BARS01032655">
    <property type="protein sequence ID" value="GAG16985.1"/>
    <property type="molecule type" value="Genomic_DNA"/>
</dbReference>
<keyword evidence="1" id="KW-0472">Membrane</keyword>
<sequence length="73" mass="8491">MHNLFYALSEISGISFAVFEVLFFLIAIPIIPLYLIFSFIYTLVIIFQTKKYPKRIFYIKLIISIIAGLLITL</sequence>
<reference evidence="2" key="1">
    <citation type="journal article" date="2014" name="Front. Microbiol.">
        <title>High frequency of phylogenetically diverse reductive dehalogenase-homologous genes in deep subseafloor sedimentary metagenomes.</title>
        <authorList>
            <person name="Kawai M."/>
            <person name="Futagami T."/>
            <person name="Toyoda A."/>
            <person name="Takaki Y."/>
            <person name="Nishi S."/>
            <person name="Hori S."/>
            <person name="Arai W."/>
            <person name="Tsubouchi T."/>
            <person name="Morono Y."/>
            <person name="Uchiyama I."/>
            <person name="Ito T."/>
            <person name="Fujiyama A."/>
            <person name="Inagaki F."/>
            <person name="Takami H."/>
        </authorList>
    </citation>
    <scope>NUCLEOTIDE SEQUENCE</scope>
    <source>
        <strain evidence="2">Expedition CK06-06</strain>
    </source>
</reference>
<feature type="transmembrane region" description="Helical" evidence="1">
    <location>
        <begin position="22"/>
        <end position="44"/>
    </location>
</feature>
<feature type="non-terminal residue" evidence="2">
    <location>
        <position position="73"/>
    </location>
</feature>
<dbReference type="AlphaFoldDB" id="X0VFC8"/>
<proteinExistence type="predicted"/>
<evidence type="ECO:0000256" key="1">
    <source>
        <dbReference type="SAM" id="Phobius"/>
    </source>
</evidence>
<organism evidence="2">
    <name type="scientific">marine sediment metagenome</name>
    <dbReference type="NCBI Taxonomy" id="412755"/>
    <lineage>
        <taxon>unclassified sequences</taxon>
        <taxon>metagenomes</taxon>
        <taxon>ecological metagenomes</taxon>
    </lineage>
</organism>
<keyword evidence="1" id="KW-1133">Transmembrane helix</keyword>
<feature type="transmembrane region" description="Helical" evidence="1">
    <location>
        <begin position="56"/>
        <end position="72"/>
    </location>
</feature>
<gene>
    <name evidence="2" type="ORF">S01H1_50667</name>
</gene>